<evidence type="ECO:0000256" key="3">
    <source>
        <dbReference type="ARBA" id="ARBA00022448"/>
    </source>
</evidence>
<dbReference type="STRING" id="596152.DesU5LDRAFT_2628"/>
<keyword evidence="4" id="KW-1003">Cell membrane</keyword>
<keyword evidence="5 8" id="KW-0812">Transmembrane</keyword>
<dbReference type="InterPro" id="IPR037294">
    <property type="entry name" value="ABC_BtuC-like"/>
</dbReference>
<dbReference type="InterPro" id="IPR000522">
    <property type="entry name" value="ABC_transptr_permease_BtuC"/>
</dbReference>
<feature type="transmembrane region" description="Helical" evidence="8">
    <location>
        <begin position="12"/>
        <end position="34"/>
    </location>
</feature>
<comment type="subcellular location">
    <subcellularLocation>
        <location evidence="1">Cell membrane</location>
        <topology evidence="1">Multi-pass membrane protein</topology>
    </subcellularLocation>
</comment>
<evidence type="ECO:0000256" key="8">
    <source>
        <dbReference type="SAM" id="Phobius"/>
    </source>
</evidence>
<comment type="similarity">
    <text evidence="2">Belongs to the binding-protein-dependent transport system permease family. FecCD subfamily.</text>
</comment>
<feature type="transmembrane region" description="Helical" evidence="8">
    <location>
        <begin position="133"/>
        <end position="152"/>
    </location>
</feature>
<accession>I2Q3C7</accession>
<reference evidence="9" key="1">
    <citation type="submission" date="2011-11" db="EMBL/GenBank/DDBJ databases">
        <title>Improved High-Quality Draft sequence of Desulfovibrio sp. U5L.</title>
        <authorList>
            <consortium name="US DOE Joint Genome Institute"/>
            <person name="Lucas S."/>
            <person name="Han J."/>
            <person name="Lapidus A."/>
            <person name="Cheng J.-F."/>
            <person name="Goodwin L."/>
            <person name="Pitluck S."/>
            <person name="Peters L."/>
            <person name="Ovchinnikova G."/>
            <person name="Held B."/>
            <person name="Detter J.C."/>
            <person name="Han C."/>
            <person name="Tapia R."/>
            <person name="Land M."/>
            <person name="Hauser L."/>
            <person name="Kyrpides N."/>
            <person name="Ivanova N."/>
            <person name="Pagani I."/>
            <person name="Gabster J."/>
            <person name="Walker C."/>
            <person name="Stolyar S."/>
            <person name="Stahl D."/>
            <person name="Arkin A."/>
            <person name="Dehal P."/>
            <person name="Hazen T."/>
            <person name="Woyke T."/>
        </authorList>
    </citation>
    <scope>NUCLEOTIDE SEQUENCE [LARGE SCALE GENOMIC DNA]</scope>
    <source>
        <strain evidence="9">U5L</strain>
    </source>
</reference>
<feature type="transmembrane region" description="Helical" evidence="8">
    <location>
        <begin position="80"/>
        <end position="97"/>
    </location>
</feature>
<evidence type="ECO:0000256" key="2">
    <source>
        <dbReference type="ARBA" id="ARBA00007935"/>
    </source>
</evidence>
<dbReference type="Gene3D" id="1.10.3470.10">
    <property type="entry name" value="ABC transporter involved in vitamin B12 uptake, BtuC"/>
    <property type="match status" value="1"/>
</dbReference>
<dbReference type="CDD" id="cd06550">
    <property type="entry name" value="TM_ABC_iron-siderophores_like"/>
    <property type="match status" value="1"/>
</dbReference>
<feature type="transmembrane region" description="Helical" evidence="8">
    <location>
        <begin position="161"/>
        <end position="182"/>
    </location>
</feature>
<feature type="transmembrane region" description="Helical" evidence="8">
    <location>
        <begin position="293"/>
        <end position="311"/>
    </location>
</feature>
<keyword evidence="7 8" id="KW-0472">Membrane</keyword>
<evidence type="ECO:0000256" key="6">
    <source>
        <dbReference type="ARBA" id="ARBA00022989"/>
    </source>
</evidence>
<evidence type="ECO:0000256" key="4">
    <source>
        <dbReference type="ARBA" id="ARBA00022475"/>
    </source>
</evidence>
<organism evidence="9">
    <name type="scientific">Desulfovibrio sp. U5L</name>
    <dbReference type="NCBI Taxonomy" id="596152"/>
    <lineage>
        <taxon>Bacteria</taxon>
        <taxon>Pseudomonadati</taxon>
        <taxon>Thermodesulfobacteriota</taxon>
        <taxon>Desulfovibrionia</taxon>
        <taxon>Desulfovibrionales</taxon>
        <taxon>Desulfovibrionaceae</taxon>
        <taxon>Desulfovibrio</taxon>
    </lineage>
</organism>
<dbReference type="PANTHER" id="PTHR30472:SF70">
    <property type="entry name" value="MOLYBDATE IMPORT SYSTEM PERMEASE PROTEIN MOLB"/>
    <property type="match status" value="1"/>
</dbReference>
<evidence type="ECO:0000256" key="5">
    <source>
        <dbReference type="ARBA" id="ARBA00022692"/>
    </source>
</evidence>
<feature type="transmembrane region" description="Helical" evidence="8">
    <location>
        <begin position="257"/>
        <end position="281"/>
    </location>
</feature>
<keyword evidence="6 8" id="KW-1133">Transmembrane helix</keyword>
<dbReference type="GO" id="GO:0033214">
    <property type="term" value="P:siderophore-iron import into cell"/>
    <property type="evidence" value="ECO:0007669"/>
    <property type="project" value="TreeGrafter"/>
</dbReference>
<proteinExistence type="inferred from homology"/>
<dbReference type="SUPFAM" id="SSF81345">
    <property type="entry name" value="ABC transporter involved in vitamin B12 uptake, BtuC"/>
    <property type="match status" value="1"/>
</dbReference>
<dbReference type="Pfam" id="PF01032">
    <property type="entry name" value="FecCD"/>
    <property type="match status" value="1"/>
</dbReference>
<evidence type="ECO:0000256" key="7">
    <source>
        <dbReference type="ARBA" id="ARBA00023136"/>
    </source>
</evidence>
<dbReference type="GO" id="GO:0005886">
    <property type="term" value="C:plasma membrane"/>
    <property type="evidence" value="ECO:0007669"/>
    <property type="project" value="UniProtKB-SubCell"/>
</dbReference>
<sequence>MRRNRDGAARAAAGTLLAPWLLAVVLVLAAAWSLSVGNYPITLGDQWHYLLQTLGGVAQPDEARFRLIGIVLCDIRAPRLVAAILVGAALSTSGAAYQSMFVNPLVSPGLLGVLAGASFGAALGMLAGGAWLVVQGCAFAGGIVAVGLALALARCCRGDRLLLLILGGVISTALFTALLSAVKYVADPSNQLPAITYWLMGGLSRADKGTVLRAAPIFLLGMAGLFANSRQLDLLSLGDEEAKSLGLAAGTVRLGCIALSTILCALTVSIAGLVGWVGLLIPHAGRMLVGPGNRALLPTAALLGGVYLLLVDDVSRLALGVEIPLGILTALVGIPFFPLVLRHARKPWG</sequence>
<evidence type="ECO:0000256" key="1">
    <source>
        <dbReference type="ARBA" id="ARBA00004651"/>
    </source>
</evidence>
<dbReference type="HOGENOM" id="CLU_013016_0_2_7"/>
<dbReference type="PANTHER" id="PTHR30472">
    <property type="entry name" value="FERRIC ENTEROBACTIN TRANSPORT SYSTEM PERMEASE PROTEIN"/>
    <property type="match status" value="1"/>
</dbReference>
<name>I2Q3C7_9BACT</name>
<feature type="transmembrane region" description="Helical" evidence="8">
    <location>
        <begin position="109"/>
        <end position="127"/>
    </location>
</feature>
<feature type="transmembrane region" description="Helical" evidence="8">
    <location>
        <begin position="323"/>
        <end position="341"/>
    </location>
</feature>
<dbReference type="eggNOG" id="COG0609">
    <property type="taxonomic scope" value="Bacteria"/>
</dbReference>
<dbReference type="EMBL" id="JH600068">
    <property type="protein sequence ID" value="EIG54283.1"/>
    <property type="molecule type" value="Genomic_DNA"/>
</dbReference>
<gene>
    <name evidence="9" type="ORF">DesU5LDRAFT_2628</name>
</gene>
<evidence type="ECO:0000313" key="9">
    <source>
        <dbReference type="EMBL" id="EIG54283.1"/>
    </source>
</evidence>
<dbReference type="GO" id="GO:0022857">
    <property type="term" value="F:transmembrane transporter activity"/>
    <property type="evidence" value="ECO:0007669"/>
    <property type="project" value="InterPro"/>
</dbReference>
<dbReference type="AlphaFoldDB" id="I2Q3C7"/>
<protein>
    <submittedName>
        <fullName evidence="9">ABC-type Fe3+-siderophore transport system, permease component</fullName>
    </submittedName>
</protein>
<keyword evidence="3" id="KW-0813">Transport</keyword>